<gene>
    <name evidence="2" type="ORF">V1634_13405</name>
</gene>
<proteinExistence type="predicted"/>
<reference evidence="2 3" key="1">
    <citation type="submission" date="2024-01" db="EMBL/GenBank/DDBJ databases">
        <title>Genome insights into Plantactinospora veratri sp. nov.</title>
        <authorList>
            <person name="Wang L."/>
        </authorList>
    </citation>
    <scope>NUCLEOTIDE SEQUENCE [LARGE SCALE GENOMIC DNA]</scope>
    <source>
        <strain evidence="2 3">NEAU-FHS4</strain>
    </source>
</reference>
<accession>A0ABU7SCZ7</accession>
<dbReference type="Pfam" id="PF07883">
    <property type="entry name" value="Cupin_2"/>
    <property type="match status" value="1"/>
</dbReference>
<dbReference type="SUPFAM" id="SSF51182">
    <property type="entry name" value="RmlC-like cupins"/>
    <property type="match status" value="1"/>
</dbReference>
<dbReference type="EMBL" id="JAZGQL010000008">
    <property type="protein sequence ID" value="MEE6307821.1"/>
    <property type="molecule type" value="Genomic_DNA"/>
</dbReference>
<evidence type="ECO:0000313" key="3">
    <source>
        <dbReference type="Proteomes" id="UP001339911"/>
    </source>
</evidence>
<name>A0ABU7SCZ7_9ACTN</name>
<protein>
    <submittedName>
        <fullName evidence="2">Cupin domain-containing protein</fullName>
    </submittedName>
</protein>
<evidence type="ECO:0000259" key="1">
    <source>
        <dbReference type="Pfam" id="PF07883"/>
    </source>
</evidence>
<dbReference type="InterPro" id="IPR011051">
    <property type="entry name" value="RmlC_Cupin_sf"/>
</dbReference>
<dbReference type="InterPro" id="IPR013096">
    <property type="entry name" value="Cupin_2"/>
</dbReference>
<dbReference type="Gene3D" id="2.60.120.10">
    <property type="entry name" value="Jelly Rolls"/>
    <property type="match status" value="1"/>
</dbReference>
<feature type="domain" description="Cupin type-2" evidence="1">
    <location>
        <begin position="43"/>
        <end position="108"/>
    </location>
</feature>
<dbReference type="RefSeq" id="WP_331208106.1">
    <property type="nucleotide sequence ID" value="NZ_JAZGQL010000008.1"/>
</dbReference>
<dbReference type="Proteomes" id="UP001339911">
    <property type="component" value="Unassembled WGS sequence"/>
</dbReference>
<sequence>MTVGGDDMIVVTESANRTTRTPGGTMSGLAAPSQGSAELATWRVRMAPDGAGPVHAVDREQVWMPLAGSFAVTVDGQTRVVGAGQAAILPAGVARQIRAGAEPAEALVCMPAGGTATVPDDPQPRELPWAR</sequence>
<organism evidence="2 3">
    <name type="scientific">Plantactinospora veratri</name>
    <dbReference type="NCBI Taxonomy" id="1436122"/>
    <lineage>
        <taxon>Bacteria</taxon>
        <taxon>Bacillati</taxon>
        <taxon>Actinomycetota</taxon>
        <taxon>Actinomycetes</taxon>
        <taxon>Micromonosporales</taxon>
        <taxon>Micromonosporaceae</taxon>
        <taxon>Plantactinospora</taxon>
    </lineage>
</organism>
<evidence type="ECO:0000313" key="2">
    <source>
        <dbReference type="EMBL" id="MEE6307821.1"/>
    </source>
</evidence>
<comment type="caution">
    <text evidence="2">The sequence shown here is derived from an EMBL/GenBank/DDBJ whole genome shotgun (WGS) entry which is preliminary data.</text>
</comment>
<keyword evidence="3" id="KW-1185">Reference proteome</keyword>
<dbReference type="InterPro" id="IPR014710">
    <property type="entry name" value="RmlC-like_jellyroll"/>
</dbReference>